<dbReference type="InterPro" id="IPR028081">
    <property type="entry name" value="Leu-bd"/>
</dbReference>
<dbReference type="Pfam" id="PF13458">
    <property type="entry name" value="Peripla_BP_6"/>
    <property type="match status" value="1"/>
</dbReference>
<dbReference type="Gene3D" id="3.40.50.2300">
    <property type="match status" value="2"/>
</dbReference>
<evidence type="ECO:0000313" key="4">
    <source>
        <dbReference type="EMBL" id="CAA9536426.1"/>
    </source>
</evidence>
<dbReference type="SUPFAM" id="SSF53822">
    <property type="entry name" value="Periplasmic binding protein-like I"/>
    <property type="match status" value="1"/>
</dbReference>
<organism evidence="4">
    <name type="scientific">uncultured Thermomicrobiales bacterium</name>
    <dbReference type="NCBI Taxonomy" id="1645740"/>
    <lineage>
        <taxon>Bacteria</taxon>
        <taxon>Pseudomonadati</taxon>
        <taxon>Thermomicrobiota</taxon>
        <taxon>Thermomicrobia</taxon>
        <taxon>Thermomicrobiales</taxon>
        <taxon>environmental samples</taxon>
    </lineage>
</organism>
<comment type="similarity">
    <text evidence="1">Belongs to the leucine-binding protein family.</text>
</comment>
<evidence type="ECO:0000259" key="3">
    <source>
        <dbReference type="Pfam" id="PF13458"/>
    </source>
</evidence>
<reference evidence="4" key="1">
    <citation type="submission" date="2020-02" db="EMBL/GenBank/DDBJ databases">
        <authorList>
            <person name="Meier V. D."/>
        </authorList>
    </citation>
    <scope>NUCLEOTIDE SEQUENCE</scope>
    <source>
        <strain evidence="4">AVDCRST_MAG73</strain>
    </source>
</reference>
<dbReference type="AlphaFoldDB" id="A0A6J4TZ85"/>
<dbReference type="EMBL" id="CADCWE010000087">
    <property type="protein sequence ID" value="CAA9536426.1"/>
    <property type="molecule type" value="Genomic_DNA"/>
</dbReference>
<accession>A0A6J4TZ85</accession>
<dbReference type="InterPro" id="IPR051010">
    <property type="entry name" value="BCAA_transport"/>
</dbReference>
<dbReference type="PANTHER" id="PTHR30483:SF37">
    <property type="entry name" value="ABC TRANSPORTER SUBSTRATE-BINDING PROTEIN"/>
    <property type="match status" value="1"/>
</dbReference>
<dbReference type="InterPro" id="IPR028082">
    <property type="entry name" value="Peripla_BP_I"/>
</dbReference>
<keyword evidence="2" id="KW-0732">Signal</keyword>
<name>A0A6J4TZ85_9BACT</name>
<feature type="domain" description="Leucine-binding protein" evidence="3">
    <location>
        <begin position="60"/>
        <end position="424"/>
    </location>
</feature>
<gene>
    <name evidence="4" type="ORF">AVDCRST_MAG73-1508</name>
</gene>
<evidence type="ECO:0000256" key="2">
    <source>
        <dbReference type="ARBA" id="ARBA00022729"/>
    </source>
</evidence>
<dbReference type="CDD" id="cd06340">
    <property type="entry name" value="PBP1_ABC_ligand_binding-like"/>
    <property type="match status" value="1"/>
</dbReference>
<proteinExistence type="inferred from homology"/>
<evidence type="ECO:0000256" key="1">
    <source>
        <dbReference type="ARBA" id="ARBA00010062"/>
    </source>
</evidence>
<protein>
    <submittedName>
        <fullName evidence="4">ABC transporter, substrate-binding protein (Cluster 4, leucine/isoleucine/valine/benzoate)</fullName>
    </submittedName>
</protein>
<sequence>MRRHHRWNWNALAVVGLLAPILTLSAGGARGAIQDATPAASPVAVECPPDAAGAPEDGVVRVGVILPLSGTAATVGNDERAALELAVEFVNEDRAEVPLPLAAGAGLPTLDGAQVELVFADSQGQAEVGQSEATRLIEDENVVALFGAYNSAVTRTASTAAERAGIPFLNAESSSPDLTEQGYYWFFRTSPHDGTFSEGIYDFIESLNANQSAGLETVSLLYEDTDFGVNSAAALTEQAGTRGLTIAGEVRHATGASSLTAEVQALQQQAADVLIPSSYTTDAILTVQTARQLGYLPQMIVAQDAGYADPAFVEAVGADAEGIATRSAFSPDIFEVKPVAGQVNELYRAATGKDLYDVPARGLTGMLVLLDAINRACSTDPEAIHQALVDTNLGEADTIMPWTGVTFDDNQQNELGRGIIVQVQGGQYRTVFPPEFAVVEPVVPLAPWDQRP</sequence>
<dbReference type="PANTHER" id="PTHR30483">
    <property type="entry name" value="LEUCINE-SPECIFIC-BINDING PROTEIN"/>
    <property type="match status" value="1"/>
</dbReference>